<dbReference type="AlphaFoldDB" id="A0A2K8KAS2"/>
<dbReference type="KEGG" id="rbg:BG454_12605"/>
<keyword evidence="1" id="KW-0732">Signal</keyword>
<keyword evidence="3" id="KW-1185">Reference proteome</keyword>
<evidence type="ECO:0000313" key="3">
    <source>
        <dbReference type="Proteomes" id="UP000228948"/>
    </source>
</evidence>
<dbReference type="InterPro" id="IPR010466">
    <property type="entry name" value="DUF1058"/>
</dbReference>
<protein>
    <submittedName>
        <fullName evidence="2">Aspartyl-trna synthetase</fullName>
    </submittedName>
</protein>
<evidence type="ECO:0000256" key="1">
    <source>
        <dbReference type="SAM" id="SignalP"/>
    </source>
</evidence>
<dbReference type="Pfam" id="PF06347">
    <property type="entry name" value="SH3_4"/>
    <property type="match status" value="2"/>
</dbReference>
<keyword evidence="2" id="KW-0030">Aminoacyl-tRNA synthetase</keyword>
<dbReference type="OrthoDB" id="9810773at2"/>
<dbReference type="EMBL" id="CP024899">
    <property type="protein sequence ID" value="ATX66551.1"/>
    <property type="molecule type" value="Genomic_DNA"/>
</dbReference>
<name>A0A2K8KAS2_9RHOB</name>
<feature type="signal peptide" evidence="1">
    <location>
        <begin position="1"/>
        <end position="50"/>
    </location>
</feature>
<gene>
    <name evidence="2" type="ORF">BG454_12605</name>
</gene>
<dbReference type="GO" id="GO:0004812">
    <property type="term" value="F:aminoacyl-tRNA ligase activity"/>
    <property type="evidence" value="ECO:0007669"/>
    <property type="project" value="UniProtKB-KW"/>
</dbReference>
<dbReference type="Proteomes" id="UP000228948">
    <property type="component" value="Chromosome"/>
</dbReference>
<organism evidence="2 3">
    <name type="scientific">Roseinatronobacter bogoriensis subsp. barguzinensis</name>
    <dbReference type="NCBI Taxonomy" id="441209"/>
    <lineage>
        <taxon>Bacteria</taxon>
        <taxon>Pseudomonadati</taxon>
        <taxon>Pseudomonadota</taxon>
        <taxon>Alphaproteobacteria</taxon>
        <taxon>Rhodobacterales</taxon>
        <taxon>Paracoccaceae</taxon>
        <taxon>Roseinatronobacter</taxon>
    </lineage>
</organism>
<accession>A0A2K8KAS2</accession>
<keyword evidence="2" id="KW-0436">Ligase</keyword>
<sequence length="193" mass="21975">MPQTGHKADKEQQITYGTRTNRANGHMKKQTFWSLALVAMLACAPAMSQASERGPVTNLPLPRFVSLKANEGNARRGPDQSHRIDWVYQRRDLPLRVTAEYEHWRRVEDADGMGGWMHYALLSGLRTALVQTDMAQLRQRPDDASPATALLERGVIARIRACEPDWCRLEVDSARGWVEKRHLWGVDPEDVFD</sequence>
<feature type="chain" id="PRO_5014675042" evidence="1">
    <location>
        <begin position="51"/>
        <end position="193"/>
    </location>
</feature>
<reference evidence="2 3" key="1">
    <citation type="submission" date="2017-11" db="EMBL/GenBank/DDBJ databases">
        <title>Revised Sequence and Annotation of the Rhodobaca barguzinensis strain alga05 Genome.</title>
        <authorList>
            <person name="Kopejtka K."/>
            <person name="Tomasch J.M."/>
            <person name="Bunk B."/>
            <person name="Koblizek M."/>
        </authorList>
    </citation>
    <scope>NUCLEOTIDE SEQUENCE [LARGE SCALE GENOMIC DNA]</scope>
    <source>
        <strain evidence="3">alga05</strain>
    </source>
</reference>
<evidence type="ECO:0000313" key="2">
    <source>
        <dbReference type="EMBL" id="ATX66551.1"/>
    </source>
</evidence>
<dbReference type="STRING" id="441209.GCA_001870665_02302"/>
<proteinExistence type="predicted"/>